<comment type="similarity">
    <text evidence="1">Belongs to the TfdA dioxygenase family.</text>
</comment>
<dbReference type="EMBL" id="PJRS01000004">
    <property type="protein sequence ID" value="PLR28808.1"/>
    <property type="molecule type" value="Genomic_DNA"/>
</dbReference>
<evidence type="ECO:0000256" key="5">
    <source>
        <dbReference type="ARBA" id="ARBA00023004"/>
    </source>
</evidence>
<dbReference type="Proteomes" id="UP000234479">
    <property type="component" value="Unassembled WGS sequence"/>
</dbReference>
<dbReference type="Gene3D" id="3.60.130.10">
    <property type="entry name" value="Clavaminate synthase-like"/>
    <property type="match status" value="1"/>
</dbReference>
<accession>A0A2N5DRY9</accession>
<keyword evidence="5" id="KW-0408">Iron</keyword>
<sequence>MSAVLDEVRQTLGQTLGQSLGLTVTPVSSTIGAEVAGIDLRQTLSREQRDALKALLLDRKVLFFRDQDITRDQQLAFAANFGEVYAHPTGGVETHRAVQPISAEAFKKYDIRENHWHTDTSWRVNPSFGAVLKAVHIPEVGGDTIWADGHAIWKGLPDDLKAAVDELYVIHDYQDALNRSGERYPLTAHPAIRTHPETGQEIFWINFGLKPRFVDLAPDESKALLARLYEEVKKPEHHARFRWRPNSVALWDNRAGLHYAVRDYGDFPRVMERVLIGSDDVPYRERKQA</sequence>
<gene>
    <name evidence="7" type="ORF">SGCZBJ_01290</name>
</gene>
<dbReference type="InterPro" id="IPR051323">
    <property type="entry name" value="AtsK-like"/>
</dbReference>
<evidence type="ECO:0000313" key="8">
    <source>
        <dbReference type="Proteomes" id="UP000234479"/>
    </source>
</evidence>
<dbReference type="InterPro" id="IPR003819">
    <property type="entry name" value="TauD/TfdA-like"/>
</dbReference>
<keyword evidence="4" id="KW-0560">Oxidoreductase</keyword>
<protein>
    <submittedName>
        <fullName evidence="7">Taurine catabolism dioxygenase TauD</fullName>
    </submittedName>
</protein>
<organism evidence="7 8">
    <name type="scientific">Caulobacter zeae</name>
    <dbReference type="NCBI Taxonomy" id="2055137"/>
    <lineage>
        <taxon>Bacteria</taxon>
        <taxon>Pseudomonadati</taxon>
        <taxon>Pseudomonadota</taxon>
        <taxon>Alphaproteobacteria</taxon>
        <taxon>Caulobacterales</taxon>
        <taxon>Caulobacteraceae</taxon>
        <taxon>Caulobacter</taxon>
    </lineage>
</organism>
<dbReference type="SUPFAM" id="SSF51197">
    <property type="entry name" value="Clavaminate synthase-like"/>
    <property type="match status" value="1"/>
</dbReference>
<feature type="domain" description="TauD/TfdA-like" evidence="6">
    <location>
        <begin position="24"/>
        <end position="274"/>
    </location>
</feature>
<evidence type="ECO:0000313" key="7">
    <source>
        <dbReference type="EMBL" id="PLR28808.1"/>
    </source>
</evidence>
<dbReference type="GO" id="GO:0016706">
    <property type="term" value="F:2-oxoglutarate-dependent dioxygenase activity"/>
    <property type="evidence" value="ECO:0007669"/>
    <property type="project" value="TreeGrafter"/>
</dbReference>
<comment type="caution">
    <text evidence="7">The sequence shown here is derived from an EMBL/GenBank/DDBJ whole genome shotgun (WGS) entry which is preliminary data.</text>
</comment>
<proteinExistence type="inferred from homology"/>
<dbReference type="GO" id="GO:0046872">
    <property type="term" value="F:metal ion binding"/>
    <property type="evidence" value="ECO:0007669"/>
    <property type="project" value="UniProtKB-KW"/>
</dbReference>
<dbReference type="InterPro" id="IPR042098">
    <property type="entry name" value="TauD-like_sf"/>
</dbReference>
<evidence type="ECO:0000256" key="3">
    <source>
        <dbReference type="ARBA" id="ARBA00022964"/>
    </source>
</evidence>
<dbReference type="GO" id="GO:0005737">
    <property type="term" value="C:cytoplasm"/>
    <property type="evidence" value="ECO:0007669"/>
    <property type="project" value="TreeGrafter"/>
</dbReference>
<dbReference type="PANTHER" id="PTHR30468">
    <property type="entry name" value="ALPHA-KETOGLUTARATE-DEPENDENT SULFONATE DIOXYGENASE"/>
    <property type="match status" value="1"/>
</dbReference>
<dbReference type="OrthoDB" id="7209371at2"/>
<keyword evidence="2" id="KW-0479">Metal-binding</keyword>
<dbReference type="RefSeq" id="WP_101716225.1">
    <property type="nucleotide sequence ID" value="NZ_PJRS01000004.1"/>
</dbReference>
<evidence type="ECO:0000259" key="6">
    <source>
        <dbReference type="Pfam" id="PF02668"/>
    </source>
</evidence>
<evidence type="ECO:0000256" key="2">
    <source>
        <dbReference type="ARBA" id="ARBA00022723"/>
    </source>
</evidence>
<reference evidence="7 8" key="1">
    <citation type="submission" date="2017-12" db="EMBL/GenBank/DDBJ databases">
        <title>The genome sequence of Caulobacter sp. 410.</title>
        <authorList>
            <person name="Gao J."/>
            <person name="Mao X."/>
            <person name="Sun J."/>
        </authorList>
    </citation>
    <scope>NUCLEOTIDE SEQUENCE [LARGE SCALE GENOMIC DNA]</scope>
    <source>
        <strain evidence="7 8">410</strain>
    </source>
</reference>
<evidence type="ECO:0000256" key="1">
    <source>
        <dbReference type="ARBA" id="ARBA00005896"/>
    </source>
</evidence>
<keyword evidence="8" id="KW-1185">Reference proteome</keyword>
<dbReference type="PANTHER" id="PTHR30468:SF1">
    <property type="entry name" value="ALPHA-KETOGLUTARATE-DEPENDENT SULFONATE DIOXYGENASE"/>
    <property type="match status" value="1"/>
</dbReference>
<dbReference type="AlphaFoldDB" id="A0A2N5DRY9"/>
<keyword evidence="3 7" id="KW-0223">Dioxygenase</keyword>
<name>A0A2N5DRY9_9CAUL</name>
<dbReference type="Pfam" id="PF02668">
    <property type="entry name" value="TauD"/>
    <property type="match status" value="1"/>
</dbReference>
<evidence type="ECO:0000256" key="4">
    <source>
        <dbReference type="ARBA" id="ARBA00023002"/>
    </source>
</evidence>